<dbReference type="GO" id="GO:0004721">
    <property type="term" value="F:phosphoprotein phosphatase activity"/>
    <property type="evidence" value="ECO:0007669"/>
    <property type="project" value="TreeGrafter"/>
</dbReference>
<dbReference type="AlphaFoldDB" id="A0A934M121"/>
<proteinExistence type="predicted"/>
<evidence type="ECO:0000313" key="8">
    <source>
        <dbReference type="EMBL" id="MBI6629231.1"/>
    </source>
</evidence>
<dbReference type="PANTHER" id="PTHR45453:SF1">
    <property type="entry name" value="PHOSPHATE REGULON SENSOR PROTEIN PHOR"/>
    <property type="match status" value="1"/>
</dbReference>
<feature type="domain" description="Signal transduction histidine kinase dimerisation/phosphoacceptor" evidence="7">
    <location>
        <begin position="11"/>
        <end position="76"/>
    </location>
</feature>
<keyword evidence="4" id="KW-0808">Transferase</keyword>
<dbReference type="InterPro" id="IPR003661">
    <property type="entry name" value="HisK_dim/P_dom"/>
</dbReference>
<dbReference type="EMBL" id="JAEIJD010000003">
    <property type="protein sequence ID" value="MBI6629231.1"/>
    <property type="molecule type" value="Genomic_DNA"/>
</dbReference>
<name>A0A934M121_9RHOB</name>
<dbReference type="GO" id="GO:0005886">
    <property type="term" value="C:plasma membrane"/>
    <property type="evidence" value="ECO:0007669"/>
    <property type="project" value="TreeGrafter"/>
</dbReference>
<dbReference type="SUPFAM" id="SSF47384">
    <property type="entry name" value="Homodimeric domain of signal transducing histidine kinase"/>
    <property type="match status" value="1"/>
</dbReference>
<evidence type="ECO:0000256" key="1">
    <source>
        <dbReference type="ARBA" id="ARBA00000085"/>
    </source>
</evidence>
<keyword evidence="9" id="KW-1185">Reference proteome</keyword>
<dbReference type="SUPFAM" id="SSF55874">
    <property type="entry name" value="ATPase domain of HSP90 chaperone/DNA topoisomerase II/histidine kinase"/>
    <property type="match status" value="1"/>
</dbReference>
<evidence type="ECO:0000256" key="2">
    <source>
        <dbReference type="ARBA" id="ARBA00012438"/>
    </source>
</evidence>
<evidence type="ECO:0000256" key="3">
    <source>
        <dbReference type="ARBA" id="ARBA00022553"/>
    </source>
</evidence>
<evidence type="ECO:0000256" key="4">
    <source>
        <dbReference type="ARBA" id="ARBA00022679"/>
    </source>
</evidence>
<protein>
    <recommendedName>
        <fullName evidence="2">histidine kinase</fullName>
        <ecNumber evidence="2">2.7.13.3</ecNumber>
    </recommendedName>
</protein>
<keyword evidence="5" id="KW-0418">Kinase</keyword>
<dbReference type="Gene3D" id="3.30.565.10">
    <property type="entry name" value="Histidine kinase-like ATPase, C-terminal domain"/>
    <property type="match status" value="1"/>
</dbReference>
<evidence type="ECO:0000256" key="6">
    <source>
        <dbReference type="ARBA" id="ARBA00023012"/>
    </source>
</evidence>
<keyword evidence="6" id="KW-0902">Two-component regulatory system</keyword>
<organism evidence="8 9">
    <name type="scientific">Pontibaca salina</name>
    <dbReference type="NCBI Taxonomy" id="2795731"/>
    <lineage>
        <taxon>Bacteria</taxon>
        <taxon>Pseudomonadati</taxon>
        <taxon>Pseudomonadota</taxon>
        <taxon>Alphaproteobacteria</taxon>
        <taxon>Rhodobacterales</taxon>
        <taxon>Roseobacteraceae</taxon>
        <taxon>Pontibaca</taxon>
    </lineage>
</organism>
<dbReference type="InterPro" id="IPR036890">
    <property type="entry name" value="HATPase_C_sf"/>
</dbReference>
<dbReference type="GO" id="GO:0016036">
    <property type="term" value="P:cellular response to phosphate starvation"/>
    <property type="evidence" value="ECO:0007669"/>
    <property type="project" value="TreeGrafter"/>
</dbReference>
<dbReference type="GO" id="GO:0000155">
    <property type="term" value="F:phosphorelay sensor kinase activity"/>
    <property type="evidence" value="ECO:0007669"/>
    <property type="project" value="InterPro"/>
</dbReference>
<dbReference type="InterPro" id="IPR050351">
    <property type="entry name" value="BphY/WalK/GraS-like"/>
</dbReference>
<comment type="catalytic activity">
    <reaction evidence="1">
        <text>ATP + protein L-histidine = ADP + protein N-phospho-L-histidine.</text>
        <dbReference type="EC" id="2.7.13.3"/>
    </reaction>
</comment>
<dbReference type="SMART" id="SM00388">
    <property type="entry name" value="HisKA"/>
    <property type="match status" value="1"/>
</dbReference>
<dbReference type="Pfam" id="PF00512">
    <property type="entry name" value="HisKA"/>
    <property type="match status" value="1"/>
</dbReference>
<dbReference type="CDD" id="cd00082">
    <property type="entry name" value="HisKA"/>
    <property type="match status" value="1"/>
</dbReference>
<dbReference type="PANTHER" id="PTHR45453">
    <property type="entry name" value="PHOSPHATE REGULON SENSOR PROTEIN PHOR"/>
    <property type="match status" value="1"/>
</dbReference>
<dbReference type="EC" id="2.7.13.3" evidence="2"/>
<gene>
    <name evidence="8" type="ORF">JAO82_04980</name>
</gene>
<dbReference type="Proteomes" id="UP000613255">
    <property type="component" value="Unassembled WGS sequence"/>
</dbReference>
<evidence type="ECO:0000259" key="7">
    <source>
        <dbReference type="SMART" id="SM00388"/>
    </source>
</evidence>
<comment type="caution">
    <text evidence="8">The sequence shown here is derived from an EMBL/GenBank/DDBJ whole genome shotgun (WGS) entry which is preliminary data.</text>
</comment>
<accession>A0A934M121</accession>
<reference evidence="8" key="1">
    <citation type="submission" date="2020-12" db="EMBL/GenBank/DDBJ databases">
        <title>Pontibaca salina gen. nov., sp. nov., isolated from marine sediment.</title>
        <authorList>
            <person name="Bo J."/>
            <person name="Wang S."/>
            <person name="Song X."/>
            <person name="Du Z."/>
        </authorList>
    </citation>
    <scope>NUCLEOTIDE SEQUENCE</scope>
    <source>
        <strain evidence="8">S1109L</strain>
    </source>
</reference>
<evidence type="ECO:0000256" key="5">
    <source>
        <dbReference type="ARBA" id="ARBA00022777"/>
    </source>
</evidence>
<evidence type="ECO:0000313" key="9">
    <source>
        <dbReference type="Proteomes" id="UP000613255"/>
    </source>
</evidence>
<sequence length="153" mass="17327">MVAALYTRLKGREQFAADIAPEIKTPLASLQSAVNTLRRVGRDDQRERLLDVINHDMRRLHRSASDIARASRLDAESGQEEQQSRDLLDMVLPRFYSQRPEQNIGNKSGLGLAIFRQLIEAYDGILWAENIRPTKADIISEPSGARFVESLPR</sequence>
<keyword evidence="3" id="KW-0597">Phosphoprotein</keyword>
<dbReference type="Gene3D" id="1.10.287.130">
    <property type="match status" value="1"/>
</dbReference>
<dbReference type="InterPro" id="IPR036097">
    <property type="entry name" value="HisK_dim/P_sf"/>
</dbReference>